<comment type="caution">
    <text evidence="3">The sequence shown here is derived from an EMBL/GenBank/DDBJ whole genome shotgun (WGS) entry which is preliminary data.</text>
</comment>
<name>A0ABT1AU67_9FLAO</name>
<evidence type="ECO:0000256" key="1">
    <source>
        <dbReference type="SAM" id="Phobius"/>
    </source>
</evidence>
<keyword evidence="4" id="KW-1185">Reference proteome</keyword>
<feature type="transmembrane region" description="Helical" evidence="1">
    <location>
        <begin position="357"/>
        <end position="377"/>
    </location>
</feature>
<dbReference type="Proteomes" id="UP001206312">
    <property type="component" value="Unassembled WGS sequence"/>
</dbReference>
<keyword evidence="1" id="KW-0472">Membrane</keyword>
<feature type="transmembrane region" description="Helical" evidence="1">
    <location>
        <begin position="67"/>
        <end position="85"/>
    </location>
</feature>
<proteinExistence type="predicted"/>
<dbReference type="InterPro" id="IPR007349">
    <property type="entry name" value="DUF418"/>
</dbReference>
<evidence type="ECO:0000313" key="4">
    <source>
        <dbReference type="Proteomes" id="UP001206312"/>
    </source>
</evidence>
<dbReference type="RefSeq" id="WP_252739931.1">
    <property type="nucleotide sequence ID" value="NZ_JAMXIB010000001.1"/>
</dbReference>
<dbReference type="Pfam" id="PF04235">
    <property type="entry name" value="DUF418"/>
    <property type="match status" value="1"/>
</dbReference>
<feature type="transmembrane region" description="Helical" evidence="1">
    <location>
        <begin position="291"/>
        <end position="308"/>
    </location>
</feature>
<organism evidence="3 4">
    <name type="scientific">Robiginitalea marina</name>
    <dbReference type="NCBI Taxonomy" id="2954105"/>
    <lineage>
        <taxon>Bacteria</taxon>
        <taxon>Pseudomonadati</taxon>
        <taxon>Bacteroidota</taxon>
        <taxon>Flavobacteriia</taxon>
        <taxon>Flavobacteriales</taxon>
        <taxon>Flavobacteriaceae</taxon>
        <taxon>Robiginitalea</taxon>
    </lineage>
</organism>
<evidence type="ECO:0000259" key="2">
    <source>
        <dbReference type="Pfam" id="PF04235"/>
    </source>
</evidence>
<feature type="transmembrane region" description="Helical" evidence="1">
    <location>
        <begin position="97"/>
        <end position="114"/>
    </location>
</feature>
<evidence type="ECO:0000313" key="3">
    <source>
        <dbReference type="EMBL" id="MCO5723558.1"/>
    </source>
</evidence>
<feature type="transmembrane region" description="Helical" evidence="1">
    <location>
        <begin position="217"/>
        <end position="237"/>
    </location>
</feature>
<feature type="transmembrane region" description="Helical" evidence="1">
    <location>
        <begin position="249"/>
        <end position="271"/>
    </location>
</feature>
<sequence>MSQAGISSRLTVVDSLRGFSLAGIVIVHMLENYVGGPVPEGAMAQVNQGFADQAAEIFSLLFIRGKFFALFSFLFGLSFFIQMDSASKRSVNFSGRFAWRVFLLLIIGVCHHFFYGGDILTIYALLGFLLIPFIRVKDAWVLGLAALLLSGLPRFILFALGQGSGLLIEGLMVPNSALANSYFNTLQHGSLMDVFRQNGGFGHLMKMEFQLGTGSRAYLTFAFFLLGLYMGRLGYFRDFMAYRRQTRRGLWLGLVVFILGLVVAGLAFSQLGEEGDFNSLQAMVGLTAWDISNLGMTAFLFSGFILLYSRKRNTTILDALAPYGRMALTNYVMQSIIGTFFFYGWGLGFIGTVRNSYVFLLALLIIMLQALASAWWLKRCHYGPLEWAWRCLTHWKRMPLLRSY</sequence>
<dbReference type="PANTHER" id="PTHR30590">
    <property type="entry name" value="INNER MEMBRANE PROTEIN"/>
    <property type="match status" value="1"/>
</dbReference>
<feature type="transmembrane region" description="Helical" evidence="1">
    <location>
        <begin position="141"/>
        <end position="161"/>
    </location>
</feature>
<feature type="domain" description="DUF418" evidence="2">
    <location>
        <begin position="231"/>
        <end position="396"/>
    </location>
</feature>
<dbReference type="InterPro" id="IPR052529">
    <property type="entry name" value="Bact_Transport_Assoc"/>
</dbReference>
<accession>A0ABT1AU67</accession>
<keyword evidence="1" id="KW-0812">Transmembrane</keyword>
<reference evidence="3 4" key="1">
    <citation type="submission" date="2022-06" db="EMBL/GenBank/DDBJ databases">
        <authorList>
            <person name="Xuan X."/>
        </authorList>
    </citation>
    <scope>NUCLEOTIDE SEQUENCE [LARGE SCALE GENOMIC DNA]</scope>
    <source>
        <strain evidence="3 4">2V75</strain>
    </source>
</reference>
<dbReference type="EMBL" id="JAMXIB010000001">
    <property type="protein sequence ID" value="MCO5723558.1"/>
    <property type="molecule type" value="Genomic_DNA"/>
</dbReference>
<gene>
    <name evidence="3" type="ORF">NG653_01735</name>
</gene>
<feature type="transmembrane region" description="Helical" evidence="1">
    <location>
        <begin position="328"/>
        <end position="351"/>
    </location>
</feature>
<protein>
    <submittedName>
        <fullName evidence="3">DUF418 domain-containing protein</fullName>
    </submittedName>
</protein>
<dbReference type="PANTHER" id="PTHR30590:SF2">
    <property type="entry name" value="INNER MEMBRANE PROTEIN"/>
    <property type="match status" value="1"/>
</dbReference>
<keyword evidence="1" id="KW-1133">Transmembrane helix</keyword>